<sequence length="81" mass="9157">MCDADLGWLTFNVTAPTTKAAPTTPTKMELATKIYKRMRSVKDVSRKDTIEKFIAEVKLTKAGASTYYQMIKDKHEPMGKK</sequence>
<protein>
    <submittedName>
        <fullName evidence="1">Uncharacterized protein</fullName>
    </submittedName>
</protein>
<evidence type="ECO:0000313" key="2">
    <source>
        <dbReference type="Proteomes" id="UP001172109"/>
    </source>
</evidence>
<name>A0AAP4VN92_9BURK</name>
<organism evidence="1 2">
    <name type="scientific">Burkholderia contaminans</name>
    <dbReference type="NCBI Taxonomy" id="488447"/>
    <lineage>
        <taxon>Bacteria</taxon>
        <taxon>Pseudomonadati</taxon>
        <taxon>Pseudomonadota</taxon>
        <taxon>Betaproteobacteria</taxon>
        <taxon>Burkholderiales</taxon>
        <taxon>Burkholderiaceae</taxon>
        <taxon>Burkholderia</taxon>
        <taxon>Burkholderia cepacia complex</taxon>
    </lineage>
</organism>
<proteinExistence type="predicted"/>
<dbReference type="Proteomes" id="UP001172109">
    <property type="component" value="Unassembled WGS sequence"/>
</dbReference>
<gene>
    <name evidence="1" type="ORF">QZM56_30085</name>
</gene>
<reference evidence="1" key="1">
    <citation type="submission" date="2023-07" db="EMBL/GenBank/DDBJ databases">
        <title>A collection of bacterial strains from the Burkholderia cepacia Research Laboratory and Repository.</title>
        <authorList>
            <person name="Lipuma J."/>
            <person name="Spilker T."/>
            <person name="Caverly L."/>
        </authorList>
    </citation>
    <scope>NUCLEOTIDE SEQUENCE</scope>
    <source>
        <strain evidence="1">AU44979</strain>
    </source>
</reference>
<comment type="caution">
    <text evidence="1">The sequence shown here is derived from an EMBL/GenBank/DDBJ whole genome shotgun (WGS) entry which is preliminary data.</text>
</comment>
<evidence type="ECO:0000313" key="1">
    <source>
        <dbReference type="EMBL" id="MDN7568771.1"/>
    </source>
</evidence>
<dbReference type="AlphaFoldDB" id="A0AAP4VN92"/>
<accession>A0AAP4VN92</accession>
<dbReference type="EMBL" id="JAUJQS010000029">
    <property type="protein sequence ID" value="MDN7568771.1"/>
    <property type="molecule type" value="Genomic_DNA"/>
</dbReference>